<sequence>MRILYCGDVVGAAGRQVVLEHVPVLRMQLQLDFVIVNGENATHGFGITAKTCDAFYKAGVDVITLGNHAWDQREIITYIDKEVRLLRPLNYPAGTPGRGAVVYNAPKNRKILVAQVMGRLFMDTLDDPFAVLDALLKQYALGKKVQAIIIDVHGEATSEKMAIGHFADGRASLVVGSHTHVPTADAQILPRGTAYQTDAGMCGDYNSVIGLVKEQPLLRFTRKMPTERLRPAGGEGTLCGVYVETDEVEGHARVVCPLRLGGRLQPARLPPT</sequence>
<dbReference type="PIRSF" id="PIRSF004789">
    <property type="entry name" value="DR1281"/>
    <property type="match status" value="1"/>
</dbReference>
<dbReference type="SUPFAM" id="SSF56300">
    <property type="entry name" value="Metallo-dependent phosphatases"/>
    <property type="match status" value="1"/>
</dbReference>
<reference evidence="1" key="1">
    <citation type="submission" date="2018-10" db="EMBL/GenBank/DDBJ databases">
        <authorList>
            <person name="Gruber-Vodicka H."/>
            <person name="Jaeckle O."/>
        </authorList>
    </citation>
    <scope>NUCLEOTIDE SEQUENCE</scope>
</reference>
<dbReference type="PANTHER" id="PTHR36303:SF1">
    <property type="entry name" value="2',3'-CYCLIC-NUCLEOTIDE 2'-PHOSPHODIESTERASE"/>
    <property type="match status" value="1"/>
</dbReference>
<name>A0A484H758_9ZZZZ</name>
<dbReference type="InterPro" id="IPR029052">
    <property type="entry name" value="Metallo-depent_PP-like"/>
</dbReference>
<gene>
    <name evidence="1" type="ORF">RIEGSTA812A_PEG_997</name>
</gene>
<dbReference type="EMBL" id="LR026963">
    <property type="protein sequence ID" value="VBB69524.1"/>
    <property type="molecule type" value="Genomic_DNA"/>
</dbReference>
<organism evidence="1">
    <name type="scientific">invertebrate metagenome</name>
    <dbReference type="NCBI Taxonomy" id="1711999"/>
    <lineage>
        <taxon>unclassified sequences</taxon>
        <taxon>metagenomes</taxon>
        <taxon>organismal metagenomes</taxon>
    </lineage>
</organism>
<evidence type="ECO:0000313" key="1">
    <source>
        <dbReference type="EMBL" id="VBB69524.1"/>
    </source>
</evidence>
<dbReference type="AlphaFoldDB" id="A0A484H758"/>
<dbReference type="InterPro" id="IPR005235">
    <property type="entry name" value="YmdB-like"/>
</dbReference>
<proteinExistence type="predicted"/>
<dbReference type="Pfam" id="PF13277">
    <property type="entry name" value="YmdB"/>
    <property type="match status" value="1"/>
</dbReference>
<dbReference type="GO" id="GO:0004113">
    <property type="term" value="F:2',3'-cyclic-nucleotide 3'-phosphodiesterase activity"/>
    <property type="evidence" value="ECO:0007669"/>
    <property type="project" value="TreeGrafter"/>
</dbReference>
<dbReference type="Gene3D" id="3.60.21.10">
    <property type="match status" value="1"/>
</dbReference>
<accession>A0A484H758</accession>
<protein>
    <submittedName>
        <fullName evidence="1">FIG006542: Phosphoesterase</fullName>
    </submittedName>
</protein>
<dbReference type="CDD" id="cd07382">
    <property type="entry name" value="MPP_DR1281"/>
    <property type="match status" value="1"/>
</dbReference>
<dbReference type="PANTHER" id="PTHR36303">
    <property type="entry name" value="2',3'-CYCLIC-NUCLEOTIDE 2'-PHOSPHODIESTERASE"/>
    <property type="match status" value="1"/>
</dbReference>